<evidence type="ECO:0000256" key="4">
    <source>
        <dbReference type="ARBA" id="ARBA00023180"/>
    </source>
</evidence>
<name>A0A8S4NZC3_OWEFU</name>
<reference evidence="7" key="1">
    <citation type="submission" date="2022-03" db="EMBL/GenBank/DDBJ databases">
        <authorList>
            <person name="Martin C."/>
        </authorList>
    </citation>
    <scope>NUCLEOTIDE SEQUENCE</scope>
</reference>
<evidence type="ECO:0000256" key="3">
    <source>
        <dbReference type="ARBA" id="ARBA00022729"/>
    </source>
</evidence>
<evidence type="ECO:0000256" key="6">
    <source>
        <dbReference type="SAM" id="SignalP"/>
    </source>
</evidence>
<proteinExistence type="predicted"/>
<evidence type="ECO:0000256" key="2">
    <source>
        <dbReference type="ARBA" id="ARBA00022525"/>
    </source>
</evidence>
<dbReference type="OrthoDB" id="823504at2759"/>
<keyword evidence="5" id="KW-0408">Iron</keyword>
<keyword evidence="5" id="KW-0479">Metal-binding</keyword>
<keyword evidence="3 6" id="KW-0732">Signal</keyword>
<feature type="binding site" description="axial binding residue" evidence="5">
    <location>
        <position position="484"/>
    </location>
    <ligand>
        <name>heme b</name>
        <dbReference type="ChEBI" id="CHEBI:60344"/>
    </ligand>
    <ligandPart>
        <name>Fe</name>
        <dbReference type="ChEBI" id="CHEBI:18248"/>
    </ligandPart>
</feature>
<evidence type="ECO:0000256" key="5">
    <source>
        <dbReference type="PIRSR" id="PIRSR619791-2"/>
    </source>
</evidence>
<dbReference type="GO" id="GO:0020037">
    <property type="term" value="F:heme binding"/>
    <property type="evidence" value="ECO:0007669"/>
    <property type="project" value="InterPro"/>
</dbReference>
<dbReference type="SUPFAM" id="SSF48113">
    <property type="entry name" value="Heme-dependent peroxidases"/>
    <property type="match status" value="1"/>
</dbReference>
<dbReference type="EMBL" id="CAIIXF020000006">
    <property type="protein sequence ID" value="CAH1785355.1"/>
    <property type="molecule type" value="Genomic_DNA"/>
</dbReference>
<gene>
    <name evidence="7" type="ORF">OFUS_LOCUS11425</name>
</gene>
<dbReference type="FunFam" id="1.10.640.10:FF:000003">
    <property type="entry name" value="chorion peroxidase"/>
    <property type="match status" value="1"/>
</dbReference>
<evidence type="ECO:0000313" key="8">
    <source>
        <dbReference type="Proteomes" id="UP000749559"/>
    </source>
</evidence>
<dbReference type="PROSITE" id="PS50292">
    <property type="entry name" value="PEROXIDASE_3"/>
    <property type="match status" value="1"/>
</dbReference>
<comment type="caution">
    <text evidence="7">The sequence shown here is derived from an EMBL/GenBank/DDBJ whole genome shotgun (WGS) entry which is preliminary data.</text>
</comment>
<evidence type="ECO:0000313" key="7">
    <source>
        <dbReference type="EMBL" id="CAH1785355.1"/>
    </source>
</evidence>
<feature type="chain" id="PRO_5035948176" description="Peroxidase" evidence="6">
    <location>
        <begin position="20"/>
        <end position="753"/>
    </location>
</feature>
<dbReference type="GO" id="GO:0004601">
    <property type="term" value="F:peroxidase activity"/>
    <property type="evidence" value="ECO:0007669"/>
    <property type="project" value="InterPro"/>
</dbReference>
<keyword evidence="4" id="KW-0325">Glycoprotein</keyword>
<dbReference type="InterPro" id="IPR010255">
    <property type="entry name" value="Haem_peroxidase_sf"/>
</dbReference>
<dbReference type="GO" id="GO:0006979">
    <property type="term" value="P:response to oxidative stress"/>
    <property type="evidence" value="ECO:0007669"/>
    <property type="project" value="InterPro"/>
</dbReference>
<dbReference type="GO" id="GO:0046872">
    <property type="term" value="F:metal ion binding"/>
    <property type="evidence" value="ECO:0007669"/>
    <property type="project" value="UniProtKB-KW"/>
</dbReference>
<keyword evidence="5" id="KW-0349">Heme</keyword>
<accession>A0A8S4NZC3</accession>
<dbReference type="CDD" id="cd09823">
    <property type="entry name" value="peroxinectin_like"/>
    <property type="match status" value="1"/>
</dbReference>
<dbReference type="PANTHER" id="PTHR11475:SF4">
    <property type="entry name" value="CHORION PEROXIDASE"/>
    <property type="match status" value="1"/>
</dbReference>
<comment type="subcellular location">
    <subcellularLocation>
        <location evidence="1">Secreted</location>
    </subcellularLocation>
</comment>
<dbReference type="Pfam" id="PF03098">
    <property type="entry name" value="An_peroxidase"/>
    <property type="match status" value="1"/>
</dbReference>
<dbReference type="Gene3D" id="1.10.640.10">
    <property type="entry name" value="Haem peroxidase domain superfamily, animal type"/>
    <property type="match status" value="1"/>
</dbReference>
<dbReference type="PANTHER" id="PTHR11475">
    <property type="entry name" value="OXIDASE/PEROXIDASE"/>
    <property type="match status" value="1"/>
</dbReference>
<dbReference type="Proteomes" id="UP000749559">
    <property type="component" value="Unassembled WGS sequence"/>
</dbReference>
<protein>
    <recommendedName>
        <fullName evidence="9">Peroxidase</fullName>
    </recommendedName>
</protein>
<dbReference type="PRINTS" id="PR00457">
    <property type="entry name" value="ANPEROXIDASE"/>
</dbReference>
<dbReference type="InterPro" id="IPR037120">
    <property type="entry name" value="Haem_peroxidase_sf_animal"/>
</dbReference>
<evidence type="ECO:0000256" key="1">
    <source>
        <dbReference type="ARBA" id="ARBA00004613"/>
    </source>
</evidence>
<dbReference type="GO" id="GO:0005576">
    <property type="term" value="C:extracellular region"/>
    <property type="evidence" value="ECO:0007669"/>
    <property type="project" value="UniProtKB-SubCell"/>
</dbReference>
<keyword evidence="8" id="KW-1185">Reference proteome</keyword>
<keyword evidence="2" id="KW-0964">Secreted</keyword>
<sequence>MGKAFVLLWISLMVVTAKGSGNSSDSSDEETGHSMVDDMIDKLDIMANDQTNNFDRTLEQLFSRGIGRIVNSTSALGLQAGFSKPVRRSKGKDKIRSGLKTELSLRELRRLIRRNELTSRTSIRNAIKKLQSRNEETCPYKNVDCTDHRNFKIDVMRYRTPDGQCNNLKNSSFGRAEFPFIRYLPADYGDGLSTGRLANDGGQLPNPRLISREIHTDFNSVSGRITHMVMQWGQFLDHDITRTPMSSGFEGTSIDCCAAVGEFPNGICDMVINVPANDTSFTNQSCINFVRSAPTTDAACTLGARQQLNEITSFIDGSNVYGSTYEEQVKLREMANGVMKQTDSKQDGSVGILLPQDDDDETCATDDVNKRPCFAAGDNRANEQAGLASMHTIWLREHNRIVTSLRAMHSAWPDEIIFQESRKIVGALLQHITYNEWLPIVLGPTVMVQNGLTPLTSGYFRGYDEATDPTIANVFATATFRFGHSLIDDHLVRLADIANTSASNFTNLQLKDTFFNPNSVYDFDNGGCESILKGLASQGAQTMDRFIKGQLTNELFTDGHMSLDLAALNIQRGRDHGLPGYNHWRAYCNLPRATAIDELVEIPSEIRTKLQSIYAHVDDIDIFTGGLAETRLPDALVGPTFACILAKQFHALKVGDRFWYENDLNDSKYTKFTTDQLTEIRKVTLSGILCQNMVASGMPQNSFLQLSTTNAFMDCDNIPTMDLSKWTEDLQGVSNLQNIKPGRGGGRRIRLRG</sequence>
<dbReference type="InterPro" id="IPR019791">
    <property type="entry name" value="Haem_peroxidase_animal"/>
</dbReference>
<organism evidence="7 8">
    <name type="scientific">Owenia fusiformis</name>
    <name type="common">Polychaete worm</name>
    <dbReference type="NCBI Taxonomy" id="6347"/>
    <lineage>
        <taxon>Eukaryota</taxon>
        <taxon>Metazoa</taxon>
        <taxon>Spiralia</taxon>
        <taxon>Lophotrochozoa</taxon>
        <taxon>Annelida</taxon>
        <taxon>Polychaeta</taxon>
        <taxon>Sedentaria</taxon>
        <taxon>Canalipalpata</taxon>
        <taxon>Sabellida</taxon>
        <taxon>Oweniida</taxon>
        <taxon>Oweniidae</taxon>
        <taxon>Owenia</taxon>
    </lineage>
</organism>
<evidence type="ECO:0008006" key="9">
    <source>
        <dbReference type="Google" id="ProtNLM"/>
    </source>
</evidence>
<feature type="signal peptide" evidence="6">
    <location>
        <begin position="1"/>
        <end position="19"/>
    </location>
</feature>
<dbReference type="AlphaFoldDB" id="A0A8S4NZC3"/>